<sequence>MAALFEFFIALFHREEVVPGPHAATEELELGPGPQADTSAPIPADTTTVVPAPLLAAEPTIVFLISLEELPICNIDEEVLAGLSSEDRDRIRRFRLKIRTKAIYGPDLFPGDIRIADVALALDQGYWESAAGGIVTLLPSGDWDAYSFSPNMNLTEGSEDAEVWALIRGLNKNLREANNRFKNGVCVHKIVCYLDPKFWLLTLKGLHYRPGYSKSTIAQLFRVSHLITNAGIELQPNWLPKRAKIRPHVIADQMAVEHQTIAHAKEGRNQRQYRDLKFIPPIASRNFRYYGPRPAKRSYSDMDRD</sequence>
<proteinExistence type="predicted"/>
<dbReference type="Proteomes" id="UP000298493">
    <property type="component" value="Unassembled WGS sequence"/>
</dbReference>
<dbReference type="AlphaFoldDB" id="A0A4Z1NZ30"/>
<dbReference type="EMBL" id="SNSC02000017">
    <property type="protein sequence ID" value="TID16842.1"/>
    <property type="molecule type" value="Genomic_DNA"/>
</dbReference>
<evidence type="ECO:0000313" key="1">
    <source>
        <dbReference type="EMBL" id="TID16842.1"/>
    </source>
</evidence>
<accession>A0A4Z1NZ30</accession>
<organism evidence="1 2">
    <name type="scientific">Venturia nashicola</name>
    <dbReference type="NCBI Taxonomy" id="86259"/>
    <lineage>
        <taxon>Eukaryota</taxon>
        <taxon>Fungi</taxon>
        <taxon>Dikarya</taxon>
        <taxon>Ascomycota</taxon>
        <taxon>Pezizomycotina</taxon>
        <taxon>Dothideomycetes</taxon>
        <taxon>Pleosporomycetidae</taxon>
        <taxon>Venturiales</taxon>
        <taxon>Venturiaceae</taxon>
        <taxon>Venturia</taxon>
    </lineage>
</organism>
<protein>
    <submittedName>
        <fullName evidence="1">Uncharacterized protein</fullName>
    </submittedName>
</protein>
<reference evidence="1 2" key="1">
    <citation type="submission" date="2019-04" db="EMBL/GenBank/DDBJ databases">
        <title>High contiguity whole genome sequence and gene annotation resource for two Venturia nashicola isolates.</title>
        <authorList>
            <person name="Prokchorchik M."/>
            <person name="Won K."/>
            <person name="Lee Y."/>
            <person name="Choi E.D."/>
            <person name="Segonzac C."/>
            <person name="Sohn K.H."/>
        </authorList>
    </citation>
    <scope>NUCLEOTIDE SEQUENCE [LARGE SCALE GENOMIC DNA]</scope>
    <source>
        <strain evidence="1 2">PRI2</strain>
    </source>
</reference>
<name>A0A4Z1NZ30_9PEZI</name>
<comment type="caution">
    <text evidence="1">The sequence shown here is derived from an EMBL/GenBank/DDBJ whole genome shotgun (WGS) entry which is preliminary data.</text>
</comment>
<keyword evidence="2" id="KW-1185">Reference proteome</keyword>
<evidence type="ECO:0000313" key="2">
    <source>
        <dbReference type="Proteomes" id="UP000298493"/>
    </source>
</evidence>
<gene>
    <name evidence="1" type="ORF">E6O75_ATG09608</name>
</gene>